<keyword evidence="3" id="KW-1185">Reference proteome</keyword>
<evidence type="ECO:0000256" key="1">
    <source>
        <dbReference type="SAM" id="SignalP"/>
    </source>
</evidence>
<gene>
    <name evidence="2" type="ORF">ABZ510_21125</name>
</gene>
<protein>
    <submittedName>
        <fullName evidence="2">Uncharacterized protein</fullName>
    </submittedName>
</protein>
<sequence length="148" mass="15102">MTARRTTLALPAAAALALGTLAATAAPAAADGGSFQTIYSLTDGPCVAQVDTSVNGPGYPEHASFTVSTIMFGIGSCTLPITLNWRNLDTGETGSATQNATGPGYWMNDGRSALFRPGIGRFTATVSVGAAHTPESGSVEFVVQKYQG</sequence>
<dbReference type="PROSITE" id="PS51318">
    <property type="entry name" value="TAT"/>
    <property type="match status" value="1"/>
</dbReference>
<evidence type="ECO:0000313" key="3">
    <source>
        <dbReference type="Proteomes" id="UP001550628"/>
    </source>
</evidence>
<feature type="signal peptide" evidence="1">
    <location>
        <begin position="1"/>
        <end position="25"/>
    </location>
</feature>
<accession>A0ABV2WTZ6</accession>
<comment type="caution">
    <text evidence="2">The sequence shown here is derived from an EMBL/GenBank/DDBJ whole genome shotgun (WGS) entry which is preliminary data.</text>
</comment>
<reference evidence="2 3" key="1">
    <citation type="submission" date="2024-06" db="EMBL/GenBank/DDBJ databases">
        <title>The Natural Products Discovery Center: Release of the First 8490 Sequenced Strains for Exploring Actinobacteria Biosynthetic Diversity.</title>
        <authorList>
            <person name="Kalkreuter E."/>
            <person name="Kautsar S.A."/>
            <person name="Yang D."/>
            <person name="Bader C.D."/>
            <person name="Teijaro C.N."/>
            <person name="Fluegel L."/>
            <person name="Davis C.M."/>
            <person name="Simpson J.R."/>
            <person name="Lauterbach L."/>
            <person name="Steele A.D."/>
            <person name="Gui C."/>
            <person name="Meng S."/>
            <person name="Li G."/>
            <person name="Viehrig K."/>
            <person name="Ye F."/>
            <person name="Su P."/>
            <person name="Kiefer A.F."/>
            <person name="Nichols A."/>
            <person name="Cepeda A.J."/>
            <person name="Yan W."/>
            <person name="Fan B."/>
            <person name="Jiang Y."/>
            <person name="Adhikari A."/>
            <person name="Zheng C.-J."/>
            <person name="Schuster L."/>
            <person name="Cowan T.M."/>
            <person name="Smanski M.J."/>
            <person name="Chevrette M.G."/>
            <person name="De Carvalho L.P.S."/>
            <person name="Shen B."/>
        </authorList>
    </citation>
    <scope>NUCLEOTIDE SEQUENCE [LARGE SCALE GENOMIC DNA]</scope>
    <source>
        <strain evidence="2 3">NPDC019708</strain>
    </source>
</reference>
<dbReference type="GeneID" id="96244064"/>
<name>A0ABV2WTZ6_9NOCA</name>
<proteinExistence type="predicted"/>
<dbReference type="RefSeq" id="WP_030523816.1">
    <property type="nucleotide sequence ID" value="NZ_JBEXYG010000005.1"/>
</dbReference>
<evidence type="ECO:0000313" key="2">
    <source>
        <dbReference type="EMBL" id="MEU1954356.1"/>
    </source>
</evidence>
<feature type="chain" id="PRO_5046632548" evidence="1">
    <location>
        <begin position="26"/>
        <end position="148"/>
    </location>
</feature>
<dbReference type="Proteomes" id="UP001550628">
    <property type="component" value="Unassembled WGS sequence"/>
</dbReference>
<keyword evidence="1" id="KW-0732">Signal</keyword>
<organism evidence="2 3">
    <name type="scientific">Nocardia rhamnosiphila</name>
    <dbReference type="NCBI Taxonomy" id="426716"/>
    <lineage>
        <taxon>Bacteria</taxon>
        <taxon>Bacillati</taxon>
        <taxon>Actinomycetota</taxon>
        <taxon>Actinomycetes</taxon>
        <taxon>Mycobacteriales</taxon>
        <taxon>Nocardiaceae</taxon>
        <taxon>Nocardia</taxon>
    </lineage>
</organism>
<dbReference type="EMBL" id="JBEYBF010000014">
    <property type="protein sequence ID" value="MEU1954356.1"/>
    <property type="molecule type" value="Genomic_DNA"/>
</dbReference>
<dbReference type="InterPro" id="IPR006311">
    <property type="entry name" value="TAT_signal"/>
</dbReference>